<dbReference type="STRING" id="7994.ENSAMXP00000052445"/>
<reference evidence="3" key="1">
    <citation type="submission" date="2013-03" db="EMBL/GenBank/DDBJ databases">
        <authorList>
            <person name="Jeffery W."/>
            <person name="Warren W."/>
            <person name="Wilson R.K."/>
        </authorList>
    </citation>
    <scope>NUCLEOTIDE SEQUENCE</scope>
    <source>
        <strain evidence="3">female</strain>
    </source>
</reference>
<feature type="region of interest" description="Disordered" evidence="1">
    <location>
        <begin position="70"/>
        <end position="91"/>
    </location>
</feature>
<reference evidence="2" key="3">
    <citation type="submission" date="2025-08" db="UniProtKB">
        <authorList>
            <consortium name="Ensembl"/>
        </authorList>
    </citation>
    <scope>IDENTIFICATION</scope>
</reference>
<sequence length="91" mass="9910">VNRSESLSTESRSIQGSPSYRLTKSRSESDLSQPESDEEGYSLSGRRNVDLDLAFTHKKRTPPTLLIGSVGVRGGTGSTALLSPTRSRIWT</sequence>
<reference evidence="2" key="4">
    <citation type="submission" date="2025-09" db="UniProtKB">
        <authorList>
            <consortium name="Ensembl"/>
        </authorList>
    </citation>
    <scope>IDENTIFICATION</scope>
</reference>
<dbReference type="Bgee" id="ENSAMXG00000036180">
    <property type="expression patterns" value="Expressed in testis and 14 other cell types or tissues"/>
</dbReference>
<keyword evidence="3" id="KW-1185">Reference proteome</keyword>
<proteinExistence type="predicted"/>
<dbReference type="InParanoid" id="A0A3B1KEH3"/>
<name>A0A3B1KEH3_ASTMX</name>
<dbReference type="Proteomes" id="UP000018467">
    <property type="component" value="Unassembled WGS sequence"/>
</dbReference>
<organism evidence="2 3">
    <name type="scientific">Astyanax mexicanus</name>
    <name type="common">Blind cave fish</name>
    <name type="synonym">Astyanax fasciatus mexicanus</name>
    <dbReference type="NCBI Taxonomy" id="7994"/>
    <lineage>
        <taxon>Eukaryota</taxon>
        <taxon>Metazoa</taxon>
        <taxon>Chordata</taxon>
        <taxon>Craniata</taxon>
        <taxon>Vertebrata</taxon>
        <taxon>Euteleostomi</taxon>
        <taxon>Actinopterygii</taxon>
        <taxon>Neopterygii</taxon>
        <taxon>Teleostei</taxon>
        <taxon>Ostariophysi</taxon>
        <taxon>Characiformes</taxon>
        <taxon>Characoidei</taxon>
        <taxon>Acestrorhamphidae</taxon>
        <taxon>Acestrorhamphinae</taxon>
        <taxon>Astyanax</taxon>
    </lineage>
</organism>
<dbReference type="GeneTree" id="ENSGT00940000177441"/>
<feature type="compositionally biased region" description="Polar residues" evidence="1">
    <location>
        <begin position="80"/>
        <end position="91"/>
    </location>
</feature>
<feature type="compositionally biased region" description="Polar residues" evidence="1">
    <location>
        <begin position="1"/>
        <end position="22"/>
    </location>
</feature>
<evidence type="ECO:0000313" key="3">
    <source>
        <dbReference type="Proteomes" id="UP000018467"/>
    </source>
</evidence>
<reference evidence="3" key="2">
    <citation type="journal article" date="2014" name="Nat. Commun.">
        <title>The cavefish genome reveals candidate genes for eye loss.</title>
        <authorList>
            <person name="McGaugh S.E."/>
            <person name="Gross J.B."/>
            <person name="Aken B."/>
            <person name="Blin M."/>
            <person name="Borowsky R."/>
            <person name="Chalopin D."/>
            <person name="Hinaux H."/>
            <person name="Jeffery W.R."/>
            <person name="Keene A."/>
            <person name="Ma L."/>
            <person name="Minx P."/>
            <person name="Murphy D."/>
            <person name="O'Quin K.E."/>
            <person name="Retaux S."/>
            <person name="Rohner N."/>
            <person name="Searle S.M."/>
            <person name="Stahl B.A."/>
            <person name="Tabin C."/>
            <person name="Volff J.N."/>
            <person name="Yoshizawa M."/>
            <person name="Warren W.C."/>
        </authorList>
    </citation>
    <scope>NUCLEOTIDE SEQUENCE [LARGE SCALE GENOMIC DNA]</scope>
    <source>
        <strain evidence="3">female</strain>
    </source>
</reference>
<protein>
    <submittedName>
        <fullName evidence="2">Uncharacterized protein</fullName>
    </submittedName>
</protein>
<dbReference type="Ensembl" id="ENSAMXT00000043164.1">
    <property type="protein sequence ID" value="ENSAMXP00000052445.1"/>
    <property type="gene ID" value="ENSAMXG00000036180.1"/>
</dbReference>
<evidence type="ECO:0000256" key="1">
    <source>
        <dbReference type="SAM" id="MobiDB-lite"/>
    </source>
</evidence>
<dbReference type="AlphaFoldDB" id="A0A3B1KEH3"/>
<feature type="region of interest" description="Disordered" evidence="1">
    <location>
        <begin position="1"/>
        <end position="46"/>
    </location>
</feature>
<evidence type="ECO:0000313" key="2">
    <source>
        <dbReference type="Ensembl" id="ENSAMXP00000052445.1"/>
    </source>
</evidence>
<accession>A0A3B1KEH3</accession>